<gene>
    <name evidence="1" type="primary">ORF113661</name>
</gene>
<accession>A0A0B7AEA2</accession>
<dbReference type="AlphaFoldDB" id="A0A0B7AEA2"/>
<proteinExistence type="predicted"/>
<organism evidence="1">
    <name type="scientific">Arion vulgaris</name>
    <dbReference type="NCBI Taxonomy" id="1028688"/>
    <lineage>
        <taxon>Eukaryota</taxon>
        <taxon>Metazoa</taxon>
        <taxon>Spiralia</taxon>
        <taxon>Lophotrochozoa</taxon>
        <taxon>Mollusca</taxon>
        <taxon>Gastropoda</taxon>
        <taxon>Heterobranchia</taxon>
        <taxon>Euthyneura</taxon>
        <taxon>Panpulmonata</taxon>
        <taxon>Eupulmonata</taxon>
        <taxon>Stylommatophora</taxon>
        <taxon>Helicina</taxon>
        <taxon>Arionoidea</taxon>
        <taxon>Arionidae</taxon>
        <taxon>Arion</taxon>
    </lineage>
</organism>
<reference evidence="1" key="1">
    <citation type="submission" date="2014-12" db="EMBL/GenBank/DDBJ databases">
        <title>Insight into the proteome of Arion vulgaris.</title>
        <authorList>
            <person name="Aradska J."/>
            <person name="Bulat T."/>
            <person name="Smidak R."/>
            <person name="Sarate P."/>
            <person name="Gangsoo J."/>
            <person name="Sialana F."/>
            <person name="Bilban M."/>
            <person name="Lubec G."/>
        </authorList>
    </citation>
    <scope>NUCLEOTIDE SEQUENCE</scope>
    <source>
        <tissue evidence="1">Skin</tissue>
    </source>
</reference>
<sequence length="58" mass="6492">MPVESIIEDIIQIWVQVTGAEIAADCTLEVLKTPFTLDNRKEREAITILRSVCQSCPC</sequence>
<name>A0A0B7AEA2_9EUPU</name>
<evidence type="ECO:0000313" key="1">
    <source>
        <dbReference type="EMBL" id="CEK79108.1"/>
    </source>
</evidence>
<protein>
    <submittedName>
        <fullName evidence="1">Uncharacterized protein</fullName>
    </submittedName>
</protein>
<dbReference type="EMBL" id="HACG01032243">
    <property type="protein sequence ID" value="CEK79108.1"/>
    <property type="molecule type" value="Transcribed_RNA"/>
</dbReference>